<gene>
    <name evidence="4" type="ORF">EV141_0365</name>
</gene>
<name>A0A4Q7LY45_9MICO</name>
<reference evidence="4 5" key="1">
    <citation type="journal article" date="2015" name="Stand. Genomic Sci.">
        <title>Genomic Encyclopedia of Bacterial and Archaeal Type Strains, Phase III: the genomes of soil and plant-associated and newly described type strains.</title>
        <authorList>
            <person name="Whitman W.B."/>
            <person name="Woyke T."/>
            <person name="Klenk H.P."/>
            <person name="Zhou Y."/>
            <person name="Lilburn T.G."/>
            <person name="Beck B.J."/>
            <person name="De Vos P."/>
            <person name="Vandamme P."/>
            <person name="Eisen J.A."/>
            <person name="Garrity G."/>
            <person name="Hugenholtz P."/>
            <person name="Kyrpides N.C."/>
        </authorList>
    </citation>
    <scope>NUCLEOTIDE SEQUENCE [LARGE SCALE GENOMIC DNA]</scope>
    <source>
        <strain evidence="4 5">CV2</strain>
    </source>
</reference>
<evidence type="ECO:0000256" key="1">
    <source>
        <dbReference type="SAM" id="MobiDB-lite"/>
    </source>
</evidence>
<protein>
    <submittedName>
        <fullName evidence="4">Uncharacterized protein DUF58</fullName>
    </submittedName>
</protein>
<dbReference type="PANTHER" id="PTHR34351">
    <property type="entry name" value="SLR1927 PROTEIN-RELATED"/>
    <property type="match status" value="1"/>
</dbReference>
<feature type="domain" description="DUF58" evidence="3">
    <location>
        <begin position="256"/>
        <end position="327"/>
    </location>
</feature>
<dbReference type="Pfam" id="PF01882">
    <property type="entry name" value="DUF58"/>
    <property type="match status" value="1"/>
</dbReference>
<dbReference type="AlphaFoldDB" id="A0A4Q7LY45"/>
<feature type="compositionally biased region" description="Polar residues" evidence="1">
    <location>
        <begin position="1"/>
        <end position="10"/>
    </location>
</feature>
<evidence type="ECO:0000259" key="3">
    <source>
        <dbReference type="Pfam" id="PF01882"/>
    </source>
</evidence>
<dbReference type="EMBL" id="SGWW01000001">
    <property type="protein sequence ID" value="RZS59148.1"/>
    <property type="molecule type" value="Genomic_DNA"/>
</dbReference>
<evidence type="ECO:0000256" key="2">
    <source>
        <dbReference type="SAM" id="Phobius"/>
    </source>
</evidence>
<dbReference type="PANTHER" id="PTHR34351:SF1">
    <property type="entry name" value="SLR1927 PROTEIN"/>
    <property type="match status" value="1"/>
</dbReference>
<feature type="region of interest" description="Disordered" evidence="1">
    <location>
        <begin position="1"/>
        <end position="23"/>
    </location>
</feature>
<sequence>MTTTGPGRTQSTRDHGETTVGTGVTTARTRIVGGRTGLSADLVVGTVRAGTALGRAVRRAWDAASTVITPLGWTVIVVAPLALAVGYVLGWSELIVAGTMGIALTLVAVAYLIGRIRLRFRLVPPPVRVAVGDPAEARLVVDNPTARRSFGTVVDLPVGERILPIAVPGVPPGGRVEPTIALPTDRRGRLTVGPVRTVRADPVGIVRREHQWADAAQFIVHPATIDVPSTSTGLIRDLEGQPTRDLTTSDLAFHALREYRAGDDRRHIHWKSSAKTGTFMVRQFEQTRRSTMLLVLSIASVDFGSDAEFELAVSAAGSLGARAIRDARDLSVFVSAITPEFAKRAVVAVRPLPTLTPNRLLDELAVVEHGPAALGLVDAARLAADAVSGVSVAMLVVGSTVAPRRLRTAAAAFPAAVEVLVVQCDPTVVPGRRRLAGITVVTIGSLGDLRRAMRGADDA</sequence>
<organism evidence="4 5">
    <name type="scientific">Microcella putealis</name>
    <dbReference type="NCBI Taxonomy" id="337005"/>
    <lineage>
        <taxon>Bacteria</taxon>
        <taxon>Bacillati</taxon>
        <taxon>Actinomycetota</taxon>
        <taxon>Actinomycetes</taxon>
        <taxon>Micrococcales</taxon>
        <taxon>Microbacteriaceae</taxon>
        <taxon>Microcella</taxon>
    </lineage>
</organism>
<keyword evidence="2" id="KW-0472">Membrane</keyword>
<proteinExistence type="predicted"/>
<keyword evidence="2" id="KW-0812">Transmembrane</keyword>
<feature type="transmembrane region" description="Helical" evidence="2">
    <location>
        <begin position="67"/>
        <end position="88"/>
    </location>
</feature>
<feature type="transmembrane region" description="Helical" evidence="2">
    <location>
        <begin position="94"/>
        <end position="113"/>
    </location>
</feature>
<dbReference type="InterPro" id="IPR002881">
    <property type="entry name" value="DUF58"/>
</dbReference>
<evidence type="ECO:0000313" key="4">
    <source>
        <dbReference type="EMBL" id="RZS59148.1"/>
    </source>
</evidence>
<dbReference type="Proteomes" id="UP000293519">
    <property type="component" value="Unassembled WGS sequence"/>
</dbReference>
<keyword evidence="5" id="KW-1185">Reference proteome</keyword>
<comment type="caution">
    <text evidence="4">The sequence shown here is derived from an EMBL/GenBank/DDBJ whole genome shotgun (WGS) entry which is preliminary data.</text>
</comment>
<keyword evidence="2" id="KW-1133">Transmembrane helix</keyword>
<dbReference type="OrthoDB" id="9812729at2"/>
<dbReference type="RefSeq" id="WP_130484259.1">
    <property type="nucleotide sequence ID" value="NZ_SGWW01000001.1"/>
</dbReference>
<evidence type="ECO:0000313" key="5">
    <source>
        <dbReference type="Proteomes" id="UP000293519"/>
    </source>
</evidence>
<accession>A0A4Q7LY45</accession>